<name>A0A6M1RJJ8_9BACT</name>
<dbReference type="AlphaFoldDB" id="A0A6M1RJJ8"/>
<keyword evidence="1" id="KW-0472">Membrane</keyword>
<dbReference type="Proteomes" id="UP000477311">
    <property type="component" value="Unassembled WGS sequence"/>
</dbReference>
<evidence type="ECO:0000256" key="1">
    <source>
        <dbReference type="SAM" id="Phobius"/>
    </source>
</evidence>
<evidence type="ECO:0000313" key="2">
    <source>
        <dbReference type="EMBL" id="NGO37803.1"/>
    </source>
</evidence>
<dbReference type="Pfam" id="PF07963">
    <property type="entry name" value="N_methyl"/>
    <property type="match status" value="1"/>
</dbReference>
<dbReference type="SUPFAM" id="SSF54523">
    <property type="entry name" value="Pili subunits"/>
    <property type="match status" value="1"/>
</dbReference>
<dbReference type="Gene3D" id="3.30.700.10">
    <property type="entry name" value="Glycoprotein, Type 4 Pilin"/>
    <property type="match status" value="1"/>
</dbReference>
<dbReference type="NCBIfam" id="TIGR02532">
    <property type="entry name" value="IV_pilin_GFxxxE"/>
    <property type="match status" value="1"/>
</dbReference>
<dbReference type="InterPro" id="IPR012902">
    <property type="entry name" value="N_methyl_site"/>
</dbReference>
<keyword evidence="1" id="KW-0812">Transmembrane</keyword>
<proteinExistence type="predicted"/>
<evidence type="ECO:0000313" key="3">
    <source>
        <dbReference type="Proteomes" id="UP000477311"/>
    </source>
</evidence>
<reference evidence="2 3" key="1">
    <citation type="submission" date="2020-02" db="EMBL/GenBank/DDBJ databases">
        <title>Draft genome sequence of Limisphaera ngatamarikiensis NGM72.4T, a thermophilic Verrucomicrobia grouped in subdivision 3.</title>
        <authorList>
            <person name="Carere C.R."/>
            <person name="Steen J."/>
            <person name="Hugenholtz P."/>
            <person name="Stott M.B."/>
        </authorList>
    </citation>
    <scope>NUCLEOTIDE SEQUENCE [LARGE SCALE GENOMIC DNA]</scope>
    <source>
        <strain evidence="2 3">NGM72.4</strain>
    </source>
</reference>
<accession>A0A6M1RJJ8</accession>
<feature type="transmembrane region" description="Helical" evidence="1">
    <location>
        <begin position="30"/>
        <end position="48"/>
    </location>
</feature>
<dbReference type="PROSITE" id="PS00409">
    <property type="entry name" value="PROKAR_NTER_METHYL"/>
    <property type="match status" value="1"/>
</dbReference>
<protein>
    <submittedName>
        <fullName evidence="2">Type II secretion system protein</fullName>
    </submittedName>
</protein>
<dbReference type="EMBL" id="JAAKYA010000004">
    <property type="protein sequence ID" value="NGO37803.1"/>
    <property type="molecule type" value="Genomic_DNA"/>
</dbReference>
<organism evidence="2 3">
    <name type="scientific">Limisphaera ngatamarikiensis</name>
    <dbReference type="NCBI Taxonomy" id="1324935"/>
    <lineage>
        <taxon>Bacteria</taxon>
        <taxon>Pseudomonadati</taxon>
        <taxon>Verrucomicrobiota</taxon>
        <taxon>Verrucomicrobiia</taxon>
        <taxon>Limisphaerales</taxon>
        <taxon>Limisphaeraceae</taxon>
        <taxon>Limisphaera</taxon>
    </lineage>
</organism>
<sequence length="275" mass="29820">MRVTVPMRNDLRTLRTGCGPVPKGFTLIELLVVIAIIAILAGMLLPALSKAKGKAQGIACMNNTKQVMTGWMLYVGDNDDRMPPKLVGNGVDWFMNPDNTNALKLIDPESSLLAPYVRQPGVYKCPADTVPSQNGPRVLSISGNAFLGGISVTVINPNVYNRIYPEKGFTKVTQLVKPGPAMTFVTLDEHPGSIDDAVFHSVGGADLASAVFRNLPASYHAGGGANFSFADGHSEIHRWKDARTKRPVVPGQVERNVPARGNPDYLWLNDRLPYN</sequence>
<comment type="caution">
    <text evidence="2">The sequence shown here is derived from an EMBL/GenBank/DDBJ whole genome shotgun (WGS) entry which is preliminary data.</text>
</comment>
<keyword evidence="1" id="KW-1133">Transmembrane helix</keyword>
<dbReference type="InterPro" id="IPR045584">
    <property type="entry name" value="Pilin-like"/>
</dbReference>
<keyword evidence="3" id="KW-1185">Reference proteome</keyword>
<dbReference type="RefSeq" id="WP_165104985.1">
    <property type="nucleotide sequence ID" value="NZ_JAAKYA010000004.1"/>
</dbReference>
<gene>
    <name evidence="2" type="ORF">G4L39_00070</name>
</gene>
<dbReference type="PANTHER" id="PTHR30093">
    <property type="entry name" value="GENERAL SECRETION PATHWAY PROTEIN G"/>
    <property type="match status" value="1"/>
</dbReference>